<evidence type="ECO:0000256" key="1">
    <source>
        <dbReference type="SAM" id="Phobius"/>
    </source>
</evidence>
<dbReference type="STRING" id="1736691.SAMN06295964_2335"/>
<keyword evidence="1" id="KW-1133">Transmembrane helix</keyword>
<evidence type="ECO:0000313" key="3">
    <source>
        <dbReference type="Proteomes" id="UP000191040"/>
    </source>
</evidence>
<protein>
    <submittedName>
        <fullName evidence="2">Uncharacterized protein</fullName>
    </submittedName>
</protein>
<keyword evidence="3" id="KW-1185">Reference proteome</keyword>
<name>A0A1T4Z5I9_9ACTN</name>
<accession>A0A1T4Z5I9</accession>
<gene>
    <name evidence="2" type="ORF">SAMN06295964_2335</name>
</gene>
<reference evidence="3" key="1">
    <citation type="submission" date="2017-02" db="EMBL/GenBank/DDBJ databases">
        <authorList>
            <person name="Varghese N."/>
            <person name="Submissions S."/>
        </authorList>
    </citation>
    <scope>NUCLEOTIDE SEQUENCE [LARGE SCALE GENOMIC DNA]</scope>
    <source>
        <strain evidence="3">9H-4</strain>
    </source>
</reference>
<dbReference type="EMBL" id="LT796768">
    <property type="protein sequence ID" value="SKB08795.1"/>
    <property type="molecule type" value="Genomic_DNA"/>
</dbReference>
<evidence type="ECO:0000313" key="2">
    <source>
        <dbReference type="EMBL" id="SKB08795.1"/>
    </source>
</evidence>
<feature type="transmembrane region" description="Helical" evidence="1">
    <location>
        <begin position="54"/>
        <end position="71"/>
    </location>
</feature>
<feature type="transmembrane region" description="Helical" evidence="1">
    <location>
        <begin position="30"/>
        <end position="48"/>
    </location>
</feature>
<proteinExistence type="predicted"/>
<sequence length="142" mass="15135">MTERDEAREALEQIAATRRETAHRAASPKGYYAVAGAGMGLVILGLGLDGPVRWVLYAVGLATTFGAMNWYTKHTGIVTFATLREPGAWRAWLMIGVSLVALAVSWTGPVVAAVGAVVTALAWAALGPKWDAAWVRSIEEQP</sequence>
<dbReference type="Proteomes" id="UP000191040">
    <property type="component" value="Chromosome I"/>
</dbReference>
<dbReference type="RefSeq" id="WP_197684310.1">
    <property type="nucleotide sequence ID" value="NZ_LT796768.1"/>
</dbReference>
<keyword evidence="1" id="KW-0472">Membrane</keyword>
<feature type="transmembrane region" description="Helical" evidence="1">
    <location>
        <begin position="92"/>
        <end position="125"/>
    </location>
</feature>
<keyword evidence="1" id="KW-0812">Transmembrane</keyword>
<organism evidence="2 3">
    <name type="scientific">Aeromicrobium choanae</name>
    <dbReference type="NCBI Taxonomy" id="1736691"/>
    <lineage>
        <taxon>Bacteria</taxon>
        <taxon>Bacillati</taxon>
        <taxon>Actinomycetota</taxon>
        <taxon>Actinomycetes</taxon>
        <taxon>Propionibacteriales</taxon>
        <taxon>Nocardioidaceae</taxon>
        <taxon>Aeromicrobium</taxon>
    </lineage>
</organism>
<dbReference type="AlphaFoldDB" id="A0A1T4Z5I9"/>